<dbReference type="AlphaFoldDB" id="A0A9J6FDS9"/>
<dbReference type="VEuPathDB" id="VectorBase:HLOH_061251"/>
<reference evidence="1 2" key="1">
    <citation type="journal article" date="2020" name="Cell">
        <title>Large-Scale Comparative Analyses of Tick Genomes Elucidate Their Genetic Diversity and Vector Capacities.</title>
        <authorList>
            <consortium name="Tick Genome and Microbiome Consortium (TIGMIC)"/>
            <person name="Jia N."/>
            <person name="Wang J."/>
            <person name="Shi W."/>
            <person name="Du L."/>
            <person name="Sun Y."/>
            <person name="Zhan W."/>
            <person name="Jiang J.F."/>
            <person name="Wang Q."/>
            <person name="Zhang B."/>
            <person name="Ji P."/>
            <person name="Bell-Sakyi L."/>
            <person name="Cui X.M."/>
            <person name="Yuan T.T."/>
            <person name="Jiang B.G."/>
            <person name="Yang W.F."/>
            <person name="Lam T.T."/>
            <person name="Chang Q.C."/>
            <person name="Ding S.J."/>
            <person name="Wang X.J."/>
            <person name="Zhu J.G."/>
            <person name="Ruan X.D."/>
            <person name="Zhao L."/>
            <person name="Wei J.T."/>
            <person name="Ye R.Z."/>
            <person name="Que T.C."/>
            <person name="Du C.H."/>
            <person name="Zhou Y.H."/>
            <person name="Cheng J.X."/>
            <person name="Dai P.F."/>
            <person name="Guo W.B."/>
            <person name="Han X.H."/>
            <person name="Huang E.J."/>
            <person name="Li L.F."/>
            <person name="Wei W."/>
            <person name="Gao Y.C."/>
            <person name="Liu J.Z."/>
            <person name="Shao H.Z."/>
            <person name="Wang X."/>
            <person name="Wang C.C."/>
            <person name="Yang T.C."/>
            <person name="Huo Q.B."/>
            <person name="Li W."/>
            <person name="Chen H.Y."/>
            <person name="Chen S.E."/>
            <person name="Zhou L.G."/>
            <person name="Ni X.B."/>
            <person name="Tian J.H."/>
            <person name="Sheng Y."/>
            <person name="Liu T."/>
            <person name="Pan Y.S."/>
            <person name="Xia L.Y."/>
            <person name="Li J."/>
            <person name="Zhao F."/>
            <person name="Cao W.C."/>
        </authorList>
    </citation>
    <scope>NUCLEOTIDE SEQUENCE [LARGE SCALE GENOMIC DNA]</scope>
    <source>
        <strain evidence="1">HaeL-2018</strain>
    </source>
</reference>
<evidence type="ECO:0000313" key="1">
    <source>
        <dbReference type="EMBL" id="KAH9364342.1"/>
    </source>
</evidence>
<sequence>MPASSTHSLNPSLMLPMVIPVAISGSESSTPTWKVMTSAERISFVPMKMLTLRNRAWTRASLVKCGERVMWMNQTRTKTKILSLNL</sequence>
<proteinExistence type="predicted"/>
<protein>
    <submittedName>
        <fullName evidence="1">Uncharacterized protein</fullName>
    </submittedName>
</protein>
<gene>
    <name evidence="1" type="ORF">HPB48_006333</name>
</gene>
<accession>A0A9J6FDS9</accession>
<organism evidence="1 2">
    <name type="scientific">Haemaphysalis longicornis</name>
    <name type="common">Bush tick</name>
    <dbReference type="NCBI Taxonomy" id="44386"/>
    <lineage>
        <taxon>Eukaryota</taxon>
        <taxon>Metazoa</taxon>
        <taxon>Ecdysozoa</taxon>
        <taxon>Arthropoda</taxon>
        <taxon>Chelicerata</taxon>
        <taxon>Arachnida</taxon>
        <taxon>Acari</taxon>
        <taxon>Parasitiformes</taxon>
        <taxon>Ixodida</taxon>
        <taxon>Ixodoidea</taxon>
        <taxon>Ixodidae</taxon>
        <taxon>Haemaphysalinae</taxon>
        <taxon>Haemaphysalis</taxon>
    </lineage>
</organism>
<comment type="caution">
    <text evidence="1">The sequence shown here is derived from an EMBL/GenBank/DDBJ whole genome shotgun (WGS) entry which is preliminary data.</text>
</comment>
<keyword evidence="2" id="KW-1185">Reference proteome</keyword>
<evidence type="ECO:0000313" key="2">
    <source>
        <dbReference type="Proteomes" id="UP000821853"/>
    </source>
</evidence>
<dbReference type="EMBL" id="JABSTR010000002">
    <property type="protein sequence ID" value="KAH9364342.1"/>
    <property type="molecule type" value="Genomic_DNA"/>
</dbReference>
<name>A0A9J6FDS9_HAELO</name>
<dbReference type="Proteomes" id="UP000821853">
    <property type="component" value="Chromosome 10"/>
</dbReference>